<comment type="caution">
    <text evidence="1">The sequence shown here is derived from an EMBL/GenBank/DDBJ whole genome shotgun (WGS) entry which is preliminary data.</text>
</comment>
<name>A0A1Y2GPP7_9FUNG</name>
<proteinExistence type="predicted"/>
<gene>
    <name evidence="1" type="ORF">BCR41DRAFT_352774</name>
</gene>
<dbReference type="AlphaFoldDB" id="A0A1Y2GPP7"/>
<dbReference type="RefSeq" id="XP_021881973.1">
    <property type="nucleotide sequence ID" value="XM_022024010.1"/>
</dbReference>
<accession>A0A1Y2GPP7</accession>
<dbReference type="Proteomes" id="UP000193648">
    <property type="component" value="Unassembled WGS sequence"/>
</dbReference>
<dbReference type="InParanoid" id="A0A1Y2GPP7"/>
<organism evidence="1 2">
    <name type="scientific">Lobosporangium transversale</name>
    <dbReference type="NCBI Taxonomy" id="64571"/>
    <lineage>
        <taxon>Eukaryota</taxon>
        <taxon>Fungi</taxon>
        <taxon>Fungi incertae sedis</taxon>
        <taxon>Mucoromycota</taxon>
        <taxon>Mortierellomycotina</taxon>
        <taxon>Mortierellomycetes</taxon>
        <taxon>Mortierellales</taxon>
        <taxon>Mortierellaceae</taxon>
        <taxon>Lobosporangium</taxon>
    </lineage>
</organism>
<protein>
    <submittedName>
        <fullName evidence="1">Uncharacterized protein</fullName>
    </submittedName>
</protein>
<reference evidence="1 2" key="1">
    <citation type="submission" date="2016-07" db="EMBL/GenBank/DDBJ databases">
        <title>Pervasive Adenine N6-methylation of Active Genes in Fungi.</title>
        <authorList>
            <consortium name="DOE Joint Genome Institute"/>
            <person name="Mondo S.J."/>
            <person name="Dannebaum R.O."/>
            <person name="Kuo R.C."/>
            <person name="Labutti K."/>
            <person name="Haridas S."/>
            <person name="Kuo A."/>
            <person name="Salamov A."/>
            <person name="Ahrendt S.R."/>
            <person name="Lipzen A."/>
            <person name="Sullivan W."/>
            <person name="Andreopoulos W.B."/>
            <person name="Clum A."/>
            <person name="Lindquist E."/>
            <person name="Daum C."/>
            <person name="Ramamoorthy G.K."/>
            <person name="Gryganskyi A."/>
            <person name="Culley D."/>
            <person name="Magnuson J.K."/>
            <person name="James T.Y."/>
            <person name="O'Malley M.A."/>
            <person name="Stajich J.E."/>
            <person name="Spatafora J.W."/>
            <person name="Visel A."/>
            <person name="Grigoriev I.V."/>
        </authorList>
    </citation>
    <scope>NUCLEOTIDE SEQUENCE [LARGE SCALE GENOMIC DNA]</scope>
    <source>
        <strain evidence="1 2">NRRL 3116</strain>
    </source>
</reference>
<sequence>VHIHSSPYIHPTMSMSNTSFQEQEAVTDIVSVQTRTIIFCISAFLVKYARIIISNENERKMCLL</sequence>
<keyword evidence="2" id="KW-1185">Reference proteome</keyword>
<feature type="non-terminal residue" evidence="1">
    <location>
        <position position="1"/>
    </location>
</feature>
<evidence type="ECO:0000313" key="2">
    <source>
        <dbReference type="Proteomes" id="UP000193648"/>
    </source>
</evidence>
<dbReference type="GeneID" id="33565854"/>
<dbReference type="EMBL" id="MCFF01000016">
    <property type="protein sequence ID" value="ORZ17586.1"/>
    <property type="molecule type" value="Genomic_DNA"/>
</dbReference>
<evidence type="ECO:0000313" key="1">
    <source>
        <dbReference type="EMBL" id="ORZ17586.1"/>
    </source>
</evidence>